<dbReference type="EMBL" id="QGMY01000011">
    <property type="protein sequence ID" value="PWR70641.1"/>
    <property type="molecule type" value="Genomic_DNA"/>
</dbReference>
<proteinExistence type="predicted"/>
<dbReference type="InterPro" id="IPR045633">
    <property type="entry name" value="DUF6414"/>
</dbReference>
<keyword evidence="2" id="KW-1185">Reference proteome</keyword>
<evidence type="ECO:0000313" key="2">
    <source>
        <dbReference type="Proteomes" id="UP000245657"/>
    </source>
</evidence>
<organism evidence="1 2">
    <name type="scientific">Methanospirillum lacunae</name>
    <dbReference type="NCBI Taxonomy" id="668570"/>
    <lineage>
        <taxon>Archaea</taxon>
        <taxon>Methanobacteriati</taxon>
        <taxon>Methanobacteriota</taxon>
        <taxon>Stenosarchaea group</taxon>
        <taxon>Methanomicrobia</taxon>
        <taxon>Methanomicrobiales</taxon>
        <taxon>Methanospirillaceae</taxon>
        <taxon>Methanospirillum</taxon>
    </lineage>
</organism>
<dbReference type="GeneID" id="97547631"/>
<protein>
    <submittedName>
        <fullName evidence="1">Uncharacterized protein</fullName>
    </submittedName>
</protein>
<sequence>MFNKLIYFDEGSAIDYLYIKHGGQINHLKEKKEETDEKTVLDAQGQMGFGTGILSNLMPFLKANLEVKGGVEYNKIGESIIRTFVTNTILSDFTNEPDLENSFIKLEGYKLKAYPNSFSYIKMYSPYFSMFKIETLNDMPIIFQKIDEALEKGRGYYELIAEDSEGTKILKFNLKAFRNNYSLVDLTKMDLTYFAVKVGKMNVHDLDPKNEFNVTPNFGSNDIADIIHEEDNIGLDSTSDNNLLDVYDVILAGIQQ</sequence>
<dbReference type="AlphaFoldDB" id="A0A2V2N555"/>
<comment type="caution">
    <text evidence="1">The sequence shown here is derived from an EMBL/GenBank/DDBJ whole genome shotgun (WGS) entry which is preliminary data.</text>
</comment>
<evidence type="ECO:0000313" key="1">
    <source>
        <dbReference type="EMBL" id="PWR70641.1"/>
    </source>
</evidence>
<accession>A0A2V2N555</accession>
<dbReference type="RefSeq" id="WP_109969754.1">
    <property type="nucleotide sequence ID" value="NZ_CP176093.1"/>
</dbReference>
<gene>
    <name evidence="1" type="ORF">DK846_14725</name>
</gene>
<reference evidence="1 2" key="1">
    <citation type="submission" date="2018-05" db="EMBL/GenBank/DDBJ databases">
        <title>Draft genome of Methanospirillum lacunae Ki8-1.</title>
        <authorList>
            <person name="Dueholm M.S."/>
            <person name="Nielsen P.H."/>
            <person name="Bakmann L.F."/>
            <person name="Otzen D.E."/>
        </authorList>
    </citation>
    <scope>NUCLEOTIDE SEQUENCE [LARGE SCALE GENOMIC DNA]</scope>
    <source>
        <strain evidence="1 2">Ki8-1</strain>
    </source>
</reference>
<name>A0A2V2N555_9EURY</name>
<dbReference type="Proteomes" id="UP000245657">
    <property type="component" value="Unassembled WGS sequence"/>
</dbReference>
<dbReference type="Pfam" id="PF19952">
    <property type="entry name" value="DUF6414"/>
    <property type="match status" value="1"/>
</dbReference>